<feature type="compositionally biased region" description="Low complexity" evidence="1">
    <location>
        <begin position="630"/>
        <end position="646"/>
    </location>
</feature>
<accession>E4ZWB8</accession>
<organism evidence="4">
    <name type="scientific">Leptosphaeria maculans (strain JN3 / isolate v23.1.3 / race Av1-4-5-6-7-8)</name>
    <name type="common">Blackleg fungus</name>
    <name type="synonym">Phoma lingam</name>
    <dbReference type="NCBI Taxonomy" id="985895"/>
    <lineage>
        <taxon>Eukaryota</taxon>
        <taxon>Fungi</taxon>
        <taxon>Dikarya</taxon>
        <taxon>Ascomycota</taxon>
        <taxon>Pezizomycotina</taxon>
        <taxon>Dothideomycetes</taxon>
        <taxon>Pleosporomycetidae</taxon>
        <taxon>Pleosporales</taxon>
        <taxon>Pleosporineae</taxon>
        <taxon>Leptosphaeriaceae</taxon>
        <taxon>Plenodomus</taxon>
        <taxon>Plenodomus lingam/Leptosphaeria maculans species complex</taxon>
    </lineage>
</organism>
<dbReference type="InterPro" id="IPR036249">
    <property type="entry name" value="Thioredoxin-like_sf"/>
</dbReference>
<name>E4ZWB8_LEPMJ</name>
<dbReference type="GO" id="GO:0004364">
    <property type="term" value="F:glutathione transferase activity"/>
    <property type="evidence" value="ECO:0007669"/>
    <property type="project" value="TreeGrafter"/>
</dbReference>
<dbReference type="GO" id="GO:0004602">
    <property type="term" value="F:glutathione peroxidase activity"/>
    <property type="evidence" value="ECO:0007669"/>
    <property type="project" value="TreeGrafter"/>
</dbReference>
<dbReference type="OrthoDB" id="4664297at2759"/>
<feature type="compositionally biased region" description="Polar residues" evidence="1">
    <location>
        <begin position="663"/>
        <end position="675"/>
    </location>
</feature>
<dbReference type="Pfam" id="PF01323">
    <property type="entry name" value="DSBA"/>
    <property type="match status" value="2"/>
</dbReference>
<evidence type="ECO:0000313" key="4">
    <source>
        <dbReference type="Proteomes" id="UP000002668"/>
    </source>
</evidence>
<dbReference type="eggNOG" id="ENOG502RG41">
    <property type="taxonomic scope" value="Eukaryota"/>
</dbReference>
<dbReference type="GO" id="GO:0005739">
    <property type="term" value="C:mitochondrion"/>
    <property type="evidence" value="ECO:0007669"/>
    <property type="project" value="TreeGrafter"/>
</dbReference>
<sequence length="805" mass="89928">MASPTLIFNYDISCPYAYIASTRVSSLATRTNANLIYRPILLGAVYRATAAPQGAAGSASDVFNPTKKAVGQQSMKRTLKRYNVAYNPPPQHPRKTVDALRLLYCVDGDERKLLTEAFFKAYWVEGRDVADRNVLLGIAKEIGIQSASSLSLQSFDDAAARKELETATAEAIQRGAFGVPGFWIPEARWEDVNGQEKKGRFFWGQDRMHFVEATLLNLRSASQSSSLSPKNWSQSPQLRSLIPRAIPTNTTPSPTHLEFWFDFSSPWAYLGYTQLARLQRTFPSLTIELKPFLLGILFREIGAPNMPMLAISKAKAAWSRQDHADWTAWWNAVNEQESANKDQRINFKWADKFPIRTPEVLRVGIIEPRAVRLLYEACWSHNLDVSSSAVLESILTTAGYNGADLLARANSPATKQKLRDLTAEAKEKGICGVPTYRVLRQNASGSWDLAGGLVWGQDEIGVVEDLIAGWDLETGKELAEARKGPRRLNGTGSAVMIMKFDYEAFASGNVWSLVFPSLQVERDSDLGVHNGLANGNEENTWGVFKCSYRLQGIEFGSEFKTDGTSRANLHTSFSSCATVVELQGTAQPLRNFTSITGINRFLQIPQSSTYPLPVPKMTSNHHDDNPWGDQQSQQQGHSYQNNQNHNPYQTYQDQPRDPYVQVPFQTQPQENSPWSQEPGHPQPQSHNPFDQPHQQRSPQQSYQQQPQASYPHQQPPQLQSSDPDTPPGLPPRRTATEMALPTGQDRSHQIEVMQSYEAAGRRDEDDANVEILQREFPKIDGSLIAAIYGDSKSLSATREMLQALE</sequence>
<evidence type="ECO:0000313" key="3">
    <source>
        <dbReference type="EMBL" id="CBX95894.1"/>
    </source>
</evidence>
<feature type="region of interest" description="Disordered" evidence="1">
    <location>
        <begin position="609"/>
        <end position="747"/>
    </location>
</feature>
<dbReference type="VEuPathDB" id="FungiDB:LEMA_P030460.1"/>
<dbReference type="STRING" id="985895.E4ZWB8"/>
<keyword evidence="4" id="KW-1185">Reference proteome</keyword>
<dbReference type="InParanoid" id="E4ZWB8"/>
<feature type="compositionally biased region" description="Low complexity" evidence="1">
    <location>
        <begin position="691"/>
        <end position="723"/>
    </location>
</feature>
<proteinExistence type="predicted"/>
<dbReference type="HOGENOM" id="CLU_349861_0_0_1"/>
<gene>
    <name evidence="3" type="ORF">LEMA_P030460.1</name>
</gene>
<dbReference type="PANTHER" id="PTHR42943:SF2">
    <property type="entry name" value="GLUTATHIONE S-TRANSFERASE KAPPA 1"/>
    <property type="match status" value="1"/>
</dbReference>
<protein>
    <recommendedName>
        <fullName evidence="2">DSBA-like thioredoxin domain-containing protein</fullName>
    </recommendedName>
</protein>
<dbReference type="PANTHER" id="PTHR42943">
    <property type="entry name" value="GLUTATHIONE S-TRANSFERASE KAPPA"/>
    <property type="match status" value="1"/>
</dbReference>
<evidence type="ECO:0000259" key="2">
    <source>
        <dbReference type="Pfam" id="PF01323"/>
    </source>
</evidence>
<dbReference type="GO" id="GO:0005777">
    <property type="term" value="C:peroxisome"/>
    <property type="evidence" value="ECO:0007669"/>
    <property type="project" value="TreeGrafter"/>
</dbReference>
<feature type="domain" description="DSBA-like thioredoxin" evidence="2">
    <location>
        <begin position="5"/>
        <end position="214"/>
    </location>
</feature>
<dbReference type="GO" id="GO:0006749">
    <property type="term" value="P:glutathione metabolic process"/>
    <property type="evidence" value="ECO:0007669"/>
    <property type="project" value="TreeGrafter"/>
</dbReference>
<dbReference type="InterPro" id="IPR001853">
    <property type="entry name" value="DSBA-like_thioredoxin_dom"/>
</dbReference>
<reference evidence="4" key="1">
    <citation type="journal article" date="2011" name="Nat. Commun.">
        <title>Effector diversification within compartments of the Leptosphaeria maculans genome affected by Repeat-Induced Point mutations.</title>
        <authorList>
            <person name="Rouxel T."/>
            <person name="Grandaubert J."/>
            <person name="Hane J.K."/>
            <person name="Hoede C."/>
            <person name="van de Wouw A.P."/>
            <person name="Couloux A."/>
            <person name="Dominguez V."/>
            <person name="Anthouard V."/>
            <person name="Bally P."/>
            <person name="Bourras S."/>
            <person name="Cozijnsen A.J."/>
            <person name="Ciuffetti L.M."/>
            <person name="Degrave A."/>
            <person name="Dilmaghani A."/>
            <person name="Duret L."/>
            <person name="Fudal I."/>
            <person name="Goodwin S.B."/>
            <person name="Gout L."/>
            <person name="Glaser N."/>
            <person name="Linglin J."/>
            <person name="Kema G.H.J."/>
            <person name="Lapalu N."/>
            <person name="Lawrence C.B."/>
            <person name="May K."/>
            <person name="Meyer M."/>
            <person name="Ollivier B."/>
            <person name="Poulain J."/>
            <person name="Schoch C.L."/>
            <person name="Simon A."/>
            <person name="Spatafora J.W."/>
            <person name="Stachowiak A."/>
            <person name="Turgeon B.G."/>
            <person name="Tyler B.M."/>
            <person name="Vincent D."/>
            <person name="Weissenbach J."/>
            <person name="Amselem J."/>
            <person name="Quesneville H."/>
            <person name="Oliver R.P."/>
            <person name="Wincker P."/>
            <person name="Balesdent M.-H."/>
            <person name="Howlett B.J."/>
        </authorList>
    </citation>
    <scope>NUCLEOTIDE SEQUENCE [LARGE SCALE GENOMIC DNA]</scope>
    <source>
        <strain evidence="4">JN3 / isolate v23.1.3 / race Av1-4-5-6-7-8</strain>
    </source>
</reference>
<dbReference type="EMBL" id="FP929127">
    <property type="protein sequence ID" value="CBX95894.1"/>
    <property type="molecule type" value="Genomic_DNA"/>
</dbReference>
<dbReference type="AlphaFoldDB" id="E4ZWB8"/>
<dbReference type="GeneID" id="13281424"/>
<dbReference type="Proteomes" id="UP000002668">
    <property type="component" value="Genome"/>
</dbReference>
<dbReference type="Gene3D" id="3.40.30.10">
    <property type="entry name" value="Glutaredoxin"/>
    <property type="match status" value="2"/>
</dbReference>
<dbReference type="SUPFAM" id="SSF52833">
    <property type="entry name" value="Thioredoxin-like"/>
    <property type="match status" value="2"/>
</dbReference>
<feature type="domain" description="DSBA-like thioredoxin" evidence="2">
    <location>
        <begin position="257"/>
        <end position="466"/>
    </location>
</feature>
<evidence type="ECO:0000256" key="1">
    <source>
        <dbReference type="SAM" id="MobiDB-lite"/>
    </source>
</evidence>
<dbReference type="InterPro" id="IPR051924">
    <property type="entry name" value="GST_Kappa/NadH"/>
</dbReference>